<dbReference type="SUPFAM" id="SSF49401">
    <property type="entry name" value="Bacterial adhesins"/>
    <property type="match status" value="1"/>
</dbReference>
<dbReference type="InterPro" id="IPR036937">
    <property type="entry name" value="Adhesion_dom_fimbrial_sf"/>
</dbReference>
<organism evidence="2 3">
    <name type="scientific">Moellerella wisconsensis</name>
    <dbReference type="NCBI Taxonomy" id="158849"/>
    <lineage>
        <taxon>Bacteria</taxon>
        <taxon>Pseudomonadati</taxon>
        <taxon>Pseudomonadota</taxon>
        <taxon>Gammaproteobacteria</taxon>
        <taxon>Enterobacterales</taxon>
        <taxon>Morganellaceae</taxon>
        <taxon>Moellerella</taxon>
    </lineage>
</organism>
<dbReference type="InterPro" id="IPR008966">
    <property type="entry name" value="Adhesion_dom_sf"/>
</dbReference>
<accession>A0A9Q8Q4G1</accession>
<dbReference type="Proteomes" id="UP000829116">
    <property type="component" value="Chromosome"/>
</dbReference>
<evidence type="ECO:0000313" key="2">
    <source>
        <dbReference type="EMBL" id="UNH31777.1"/>
    </source>
</evidence>
<evidence type="ECO:0008006" key="4">
    <source>
        <dbReference type="Google" id="ProtNLM"/>
    </source>
</evidence>
<feature type="chain" id="PRO_5040260914" description="Fimbrial protein" evidence="1">
    <location>
        <begin position="25"/>
        <end position="200"/>
    </location>
</feature>
<dbReference type="GO" id="GO:0009289">
    <property type="term" value="C:pilus"/>
    <property type="evidence" value="ECO:0007669"/>
    <property type="project" value="InterPro"/>
</dbReference>
<proteinExistence type="predicted"/>
<evidence type="ECO:0000313" key="3">
    <source>
        <dbReference type="Proteomes" id="UP000829116"/>
    </source>
</evidence>
<evidence type="ECO:0000256" key="1">
    <source>
        <dbReference type="SAM" id="SignalP"/>
    </source>
</evidence>
<keyword evidence="1" id="KW-0732">Signal</keyword>
<dbReference type="RefSeq" id="WP_241501647.1">
    <property type="nucleotide sequence ID" value="NZ_CAWQWL010000001.1"/>
</dbReference>
<name>A0A9Q8Q4G1_9GAMM</name>
<dbReference type="GeneID" id="79716723"/>
<reference evidence="2" key="1">
    <citation type="submission" date="2022-03" db="EMBL/GenBank/DDBJ databases">
        <title>ESBL-producing Moellerella wisconsensis and Escherichia marmotae isolated from wild game meat.</title>
        <authorList>
            <person name="Biggel M."/>
        </authorList>
    </citation>
    <scope>NUCLEOTIDE SEQUENCE</scope>
    <source>
        <strain evidence="2">W51</strain>
    </source>
</reference>
<dbReference type="EMBL" id="CP093245">
    <property type="protein sequence ID" value="UNH31777.1"/>
    <property type="molecule type" value="Genomic_DNA"/>
</dbReference>
<dbReference type="Gene3D" id="2.60.40.1090">
    <property type="entry name" value="Fimbrial-type adhesion domain"/>
    <property type="match status" value="1"/>
</dbReference>
<feature type="signal peptide" evidence="1">
    <location>
        <begin position="1"/>
        <end position="24"/>
    </location>
</feature>
<sequence>MAQYNSYYLVFISAMLLSSGNVQAITGIPVGSAHTTNFIATITDGSCTLDYSSKELVFMPRIAADFSPGKTVEIQPIVANVSCTYAATPQVMITGTTPYASNTRIFLDNDVGNNGVGFMIQPATSAAARDTPPPLSDFYARGLTGKAIENGKTMALLPLNASNNFTERQVLWVGLVGMTDSSNIIPGVFQARLTITGIIP</sequence>
<protein>
    <recommendedName>
        <fullName evidence="4">Fimbrial protein</fullName>
    </recommendedName>
</protein>
<dbReference type="GO" id="GO:0007155">
    <property type="term" value="P:cell adhesion"/>
    <property type="evidence" value="ECO:0007669"/>
    <property type="project" value="InterPro"/>
</dbReference>
<dbReference type="AlphaFoldDB" id="A0A9Q8Q4G1"/>
<gene>
    <name evidence="2" type="ORF">MNY72_05635</name>
</gene>